<evidence type="ECO:0000313" key="2">
    <source>
        <dbReference type="EMBL" id="MFF3570501.1"/>
    </source>
</evidence>
<comment type="caution">
    <text evidence="2">The sequence shown here is derived from an EMBL/GenBank/DDBJ whole genome shotgun (WGS) entry which is preliminary data.</text>
</comment>
<proteinExistence type="predicted"/>
<accession>A0ABW6S5Q4</accession>
<evidence type="ECO:0000256" key="1">
    <source>
        <dbReference type="SAM" id="MobiDB-lite"/>
    </source>
</evidence>
<dbReference type="Proteomes" id="UP001601992">
    <property type="component" value="Unassembled WGS sequence"/>
</dbReference>
<protein>
    <submittedName>
        <fullName evidence="2">Uncharacterized protein</fullName>
    </submittedName>
</protein>
<name>A0ABW6S5Q4_9NOCA</name>
<keyword evidence="3" id="KW-1185">Reference proteome</keyword>
<evidence type="ECO:0000313" key="3">
    <source>
        <dbReference type="Proteomes" id="UP001601992"/>
    </source>
</evidence>
<gene>
    <name evidence="2" type="ORF">ACFYXQ_22225</name>
</gene>
<organism evidence="2 3">
    <name type="scientific">Nocardia jiangxiensis</name>
    <dbReference type="NCBI Taxonomy" id="282685"/>
    <lineage>
        <taxon>Bacteria</taxon>
        <taxon>Bacillati</taxon>
        <taxon>Actinomycetota</taxon>
        <taxon>Actinomycetes</taxon>
        <taxon>Mycobacteriales</taxon>
        <taxon>Nocardiaceae</taxon>
        <taxon>Nocardia</taxon>
    </lineage>
</organism>
<reference evidence="2 3" key="1">
    <citation type="submission" date="2024-10" db="EMBL/GenBank/DDBJ databases">
        <title>The Natural Products Discovery Center: Release of the First 8490 Sequenced Strains for Exploring Actinobacteria Biosynthetic Diversity.</title>
        <authorList>
            <person name="Kalkreuter E."/>
            <person name="Kautsar S.A."/>
            <person name="Yang D."/>
            <person name="Bader C.D."/>
            <person name="Teijaro C.N."/>
            <person name="Fluegel L."/>
            <person name="Davis C.M."/>
            <person name="Simpson J.R."/>
            <person name="Lauterbach L."/>
            <person name="Steele A.D."/>
            <person name="Gui C."/>
            <person name="Meng S."/>
            <person name="Li G."/>
            <person name="Viehrig K."/>
            <person name="Ye F."/>
            <person name="Su P."/>
            <person name="Kiefer A.F."/>
            <person name="Nichols A."/>
            <person name="Cepeda A.J."/>
            <person name="Yan W."/>
            <person name="Fan B."/>
            <person name="Jiang Y."/>
            <person name="Adhikari A."/>
            <person name="Zheng C.-J."/>
            <person name="Schuster L."/>
            <person name="Cowan T.M."/>
            <person name="Smanski M.J."/>
            <person name="Chevrette M.G."/>
            <person name="De Carvalho L.P.S."/>
            <person name="Shen B."/>
        </authorList>
    </citation>
    <scope>NUCLEOTIDE SEQUENCE [LARGE SCALE GENOMIC DNA]</scope>
    <source>
        <strain evidence="2 3">NPDC002593</strain>
    </source>
</reference>
<dbReference type="EMBL" id="JBIAQY010000007">
    <property type="protein sequence ID" value="MFF3570501.1"/>
    <property type="molecule type" value="Genomic_DNA"/>
</dbReference>
<feature type="region of interest" description="Disordered" evidence="1">
    <location>
        <begin position="30"/>
        <end position="56"/>
    </location>
</feature>
<dbReference type="RefSeq" id="WP_157186454.1">
    <property type="nucleotide sequence ID" value="NZ_JBIAQY010000007.1"/>
</dbReference>
<sequence>MTHPSPARRPLLPTLRAHLHYPLRRHHLTREERRNLATSRARPAVYSASLGCHPHL</sequence>